<dbReference type="Gene3D" id="3.30.420.10">
    <property type="entry name" value="Ribonuclease H-like superfamily/Ribonuclease H"/>
    <property type="match status" value="1"/>
</dbReference>
<evidence type="ECO:0000313" key="2">
    <source>
        <dbReference type="EMBL" id="ALM02513.1"/>
    </source>
</evidence>
<dbReference type="InterPro" id="IPR012337">
    <property type="entry name" value="RNaseH-like_sf"/>
</dbReference>
<dbReference type="Proteomes" id="UP000203990">
    <property type="component" value="Segment"/>
</dbReference>
<dbReference type="InterPro" id="IPR038720">
    <property type="entry name" value="YprB_RNase_H-like_dom"/>
</dbReference>
<dbReference type="SUPFAM" id="SSF53098">
    <property type="entry name" value="Ribonuclease H-like"/>
    <property type="match status" value="1"/>
</dbReference>
<dbReference type="GO" id="GO:0003676">
    <property type="term" value="F:nucleic acid binding"/>
    <property type="evidence" value="ECO:0007669"/>
    <property type="project" value="InterPro"/>
</dbReference>
<name>A0A0S1RV92_9CAUD</name>
<proteinExistence type="predicted"/>
<dbReference type="GeneID" id="26523092"/>
<protein>
    <recommendedName>
        <fullName evidence="1">YprB ribonuclease H-like domain-containing protein</fullName>
    </recommendedName>
</protein>
<dbReference type="RefSeq" id="YP_009187739.1">
    <property type="nucleotide sequence ID" value="NC_028659.1"/>
</dbReference>
<organism evidence="2 3">
    <name type="scientific">Klebsiella phage vB_KpnM_KB57</name>
    <dbReference type="NCBI Taxonomy" id="1719140"/>
    <lineage>
        <taxon>Viruses</taxon>
        <taxon>Duplodnaviria</taxon>
        <taxon>Heunggongvirae</taxon>
        <taxon>Uroviricota</taxon>
        <taxon>Caudoviricetes</taxon>
        <taxon>Vequintavirinae</taxon>
        <taxon>Mydovirus</taxon>
        <taxon>Mydovirus KB57</taxon>
    </lineage>
</organism>
<gene>
    <name evidence="2" type="ORF">KB57_126</name>
</gene>
<accession>A0A0S1RV92</accession>
<dbReference type="InterPro" id="IPR036397">
    <property type="entry name" value="RNaseH_sf"/>
</dbReference>
<evidence type="ECO:0000313" key="3">
    <source>
        <dbReference type="Proteomes" id="UP000203990"/>
    </source>
</evidence>
<dbReference type="Pfam" id="PF13482">
    <property type="entry name" value="RNase_H_2"/>
    <property type="match status" value="1"/>
</dbReference>
<dbReference type="EMBL" id="KT934943">
    <property type="protein sequence ID" value="ALM02513.1"/>
    <property type="molecule type" value="Genomic_DNA"/>
</dbReference>
<sequence length="313" mass="36834">MLPVDKKIIELHESGMSNREIARTFLGKESRESYIRLVLKRHSAESTPLTKSLVSDYKKAKILFLDIETAPLKGHLWSLWQNGIGLNQLVSDWYMLSFVAKWADQDEVIYRDIRDNYDKESDASILQDLWDLLDEADFVVGHNVRKFDIKKVNARFLLNGMDKPSTFRIIDTMLIAKALFGFTSNKLEYLTDRLCTKYKKSKHTKFPGHLLWDECLKGNPEAWDEMEEYNKFDVLSNQELYEIFMPWDSRLPNFDLYVDGVLDMSEWIEDGFHYTNLGKYQRYRHKVTGQQRRGRTNLLSKEKRAQLLSNILV</sequence>
<reference evidence="2 3" key="1">
    <citation type="submission" date="2015-10" db="EMBL/GenBank/DDBJ databases">
        <title>Complete genome sequence of Klebsiella pneumoniae bacteriophage vB_KpnM_KB57.</title>
        <authorList>
            <person name="Volozhantsev N.V."/>
            <person name="Popova A.V."/>
            <person name="Krasilnikova V.M."/>
            <person name="Bogun A.G."/>
        </authorList>
    </citation>
    <scope>NUCLEOTIDE SEQUENCE [LARGE SCALE GENOMIC DNA]</scope>
</reference>
<feature type="domain" description="YprB ribonuclease H-like" evidence="1">
    <location>
        <begin position="64"/>
        <end position="243"/>
    </location>
</feature>
<keyword evidence="3" id="KW-1185">Reference proteome</keyword>
<dbReference type="KEGG" id="vg:26523092"/>
<evidence type="ECO:0000259" key="1">
    <source>
        <dbReference type="Pfam" id="PF13482"/>
    </source>
</evidence>
<dbReference type="OrthoDB" id="5039at10239"/>